<sequence length="170" mass="18088">MSLPGVNEAAIFKFFPVGDTLGDRYEACVMKVHCSFGGVCQPDVQMNFIRFLACFEGTHKSSMSSAGSCLTASGLSTENVDACYNDHAAREAARTALVEDSQLSASNLGCYPWILLENAVLSHDPKHGCFGENAATTPLLPPLCEAIGVKGESLPEACGAQTLLRKIKRA</sequence>
<organism evidence="1">
    <name type="scientific">Noctiluca scintillans</name>
    <name type="common">Sea sparkle</name>
    <name type="synonym">Red tide dinoflagellate</name>
    <dbReference type="NCBI Taxonomy" id="2966"/>
    <lineage>
        <taxon>Eukaryota</taxon>
        <taxon>Sar</taxon>
        <taxon>Alveolata</taxon>
        <taxon>Dinophyceae</taxon>
        <taxon>Noctilucales</taxon>
        <taxon>Noctilucaceae</taxon>
        <taxon>Noctiluca</taxon>
    </lineage>
</organism>
<evidence type="ECO:0000313" key="1">
    <source>
        <dbReference type="EMBL" id="CAD8859692.1"/>
    </source>
</evidence>
<dbReference type="AlphaFoldDB" id="A0A7S1ANP9"/>
<accession>A0A7S1ANP9</accession>
<dbReference type="EMBL" id="HBFQ01047736">
    <property type="protein sequence ID" value="CAD8859692.1"/>
    <property type="molecule type" value="Transcribed_RNA"/>
</dbReference>
<reference evidence="1" key="1">
    <citation type="submission" date="2021-01" db="EMBL/GenBank/DDBJ databases">
        <authorList>
            <person name="Corre E."/>
            <person name="Pelletier E."/>
            <person name="Niang G."/>
            <person name="Scheremetjew M."/>
            <person name="Finn R."/>
            <person name="Kale V."/>
            <person name="Holt S."/>
            <person name="Cochrane G."/>
            <person name="Meng A."/>
            <person name="Brown T."/>
            <person name="Cohen L."/>
        </authorList>
    </citation>
    <scope>NUCLEOTIDE SEQUENCE</scope>
</reference>
<protein>
    <submittedName>
        <fullName evidence="1">Uncharacterized protein</fullName>
    </submittedName>
</protein>
<name>A0A7S1ANP9_NOCSC</name>
<gene>
    <name evidence="1" type="ORF">NSCI0253_LOCUS34046</name>
</gene>
<proteinExistence type="predicted"/>